<dbReference type="PRINTS" id="PR00080">
    <property type="entry name" value="SDRFAMILY"/>
</dbReference>
<dbReference type="PANTHER" id="PTHR43963:SF6">
    <property type="entry name" value="CHAIN DEHYDROGENASE FAMILY PROTEIN, PUTATIVE (AFU_ORTHOLOGUE AFUA_3G15350)-RELATED"/>
    <property type="match status" value="1"/>
</dbReference>
<evidence type="ECO:0000256" key="2">
    <source>
        <dbReference type="ARBA" id="ARBA00022857"/>
    </source>
</evidence>
<dbReference type="PANTHER" id="PTHR43963">
    <property type="entry name" value="CARBONYL REDUCTASE 1-RELATED"/>
    <property type="match status" value="1"/>
</dbReference>
<evidence type="ECO:0000256" key="1">
    <source>
        <dbReference type="ARBA" id="ARBA00006484"/>
    </source>
</evidence>
<dbReference type="PRINTS" id="PR00081">
    <property type="entry name" value="GDHRDH"/>
</dbReference>
<keyword evidence="2" id="KW-0521">NADP</keyword>
<accession>A0A428SKR2</accession>
<keyword evidence="3" id="KW-0560">Oxidoreductase</keyword>
<organism evidence="5 6">
    <name type="scientific">Fusarium floridanum</name>
    <dbReference type="NCBI Taxonomy" id="1325733"/>
    <lineage>
        <taxon>Eukaryota</taxon>
        <taxon>Fungi</taxon>
        <taxon>Dikarya</taxon>
        <taxon>Ascomycota</taxon>
        <taxon>Pezizomycotina</taxon>
        <taxon>Sordariomycetes</taxon>
        <taxon>Hypocreomycetidae</taxon>
        <taxon>Hypocreales</taxon>
        <taxon>Nectriaceae</taxon>
        <taxon>Fusarium</taxon>
        <taxon>Fusarium solani species complex</taxon>
    </lineage>
</organism>
<dbReference type="Proteomes" id="UP000287972">
    <property type="component" value="Unassembled WGS sequence"/>
</dbReference>
<proteinExistence type="inferred from homology"/>
<evidence type="ECO:0000313" key="6">
    <source>
        <dbReference type="Proteomes" id="UP000287972"/>
    </source>
</evidence>
<evidence type="ECO:0000313" key="5">
    <source>
        <dbReference type="EMBL" id="RSL90372.1"/>
    </source>
</evidence>
<comment type="caution">
    <text evidence="5">The sequence shown here is derived from an EMBL/GenBank/DDBJ whole genome shotgun (WGS) entry which is preliminary data.</text>
</comment>
<dbReference type="Gene3D" id="3.40.50.720">
    <property type="entry name" value="NAD(P)-binding Rossmann-like Domain"/>
    <property type="match status" value="1"/>
</dbReference>
<dbReference type="AlphaFoldDB" id="A0A428SKR2"/>
<dbReference type="GO" id="GO:0016616">
    <property type="term" value="F:oxidoreductase activity, acting on the CH-OH group of donors, NAD or NADP as acceptor"/>
    <property type="evidence" value="ECO:0007669"/>
    <property type="project" value="InterPro"/>
</dbReference>
<protein>
    <recommendedName>
        <fullName evidence="7">Short chain dehydrogenase family protein</fullName>
    </recommendedName>
</protein>
<dbReference type="SUPFAM" id="SSF51735">
    <property type="entry name" value="NAD(P)-binding Rossmann-fold domains"/>
    <property type="match status" value="1"/>
</dbReference>
<evidence type="ECO:0000256" key="4">
    <source>
        <dbReference type="RuleBase" id="RU000363"/>
    </source>
</evidence>
<keyword evidence="6" id="KW-1185">Reference proteome</keyword>
<sequence>MSSPASLPLVLVTGASQGIGRAVAQALASKHNYHVLLGVRNPQSGEAVAAPLRDAGHQASIVELDLTSPTSIEAAIKDIQTRFGYLDVLINNAGILIDHHKDQSTWDLFTKTFTTNVIGTATLTEGLVPLLRKAKAGPPRIVFVSSVMGSLERTTDKTTPYYPIDYKAYDASKAAVNMLTLNYARILDDAGGKVNCVCPGYVKTNLTDYNEYGHSPEVGAERIVELATLGEDGPTRTYSDRNGPLPW</sequence>
<comment type="similarity">
    <text evidence="1 4">Belongs to the short-chain dehydrogenases/reductases (SDR) family.</text>
</comment>
<dbReference type="Pfam" id="PF00106">
    <property type="entry name" value="adh_short"/>
    <property type="match status" value="1"/>
</dbReference>
<dbReference type="EMBL" id="NKCL01000009">
    <property type="protein sequence ID" value="RSL90372.1"/>
    <property type="molecule type" value="Genomic_DNA"/>
</dbReference>
<evidence type="ECO:0008006" key="7">
    <source>
        <dbReference type="Google" id="ProtNLM"/>
    </source>
</evidence>
<dbReference type="InterPro" id="IPR002347">
    <property type="entry name" value="SDR_fam"/>
</dbReference>
<gene>
    <name evidence="5" type="ORF">CEP51_000792</name>
</gene>
<reference evidence="5 6" key="1">
    <citation type="submission" date="2017-06" db="EMBL/GenBank/DDBJ databases">
        <title>Comparative genomic analysis of Ambrosia Fusariam Clade fungi.</title>
        <authorList>
            <person name="Stajich J.E."/>
            <person name="Carrillo J."/>
            <person name="Kijimoto T."/>
            <person name="Eskalen A."/>
            <person name="O'Donnell K."/>
            <person name="Kasson M."/>
        </authorList>
    </citation>
    <scope>NUCLEOTIDE SEQUENCE [LARGE SCALE GENOMIC DNA]</scope>
    <source>
        <strain evidence="5 6">NRRL62606</strain>
    </source>
</reference>
<dbReference type="InterPro" id="IPR036291">
    <property type="entry name" value="NAD(P)-bd_dom_sf"/>
</dbReference>
<dbReference type="InterPro" id="IPR045313">
    <property type="entry name" value="CBR1-like"/>
</dbReference>
<dbReference type="CDD" id="cd05324">
    <property type="entry name" value="carb_red_PTCR-like_SDR_c"/>
    <property type="match status" value="1"/>
</dbReference>
<name>A0A428SKR2_9HYPO</name>
<evidence type="ECO:0000256" key="3">
    <source>
        <dbReference type="ARBA" id="ARBA00023002"/>
    </source>
</evidence>